<keyword evidence="3" id="KW-1185">Reference proteome</keyword>
<comment type="caution">
    <text evidence="2">The sequence shown here is derived from an EMBL/GenBank/DDBJ whole genome shotgun (WGS) entry which is preliminary data.</text>
</comment>
<keyword evidence="1" id="KW-0812">Transmembrane</keyword>
<keyword evidence="1" id="KW-1133">Transmembrane helix</keyword>
<reference evidence="2 3" key="1">
    <citation type="submission" date="2020-04" db="EMBL/GenBank/DDBJ databases">
        <authorList>
            <person name="Yoon J."/>
        </authorList>
    </citation>
    <scope>NUCLEOTIDE SEQUENCE [LARGE SCALE GENOMIC DNA]</scope>
    <source>
        <strain evidence="2 3">KMU-115</strain>
    </source>
</reference>
<sequence>MRWPRIIFIAVLVLIFGAFLHYTLPQRDIVRITDTEIIRQDFSGLNRIFYAQGDSGNATVDSRDLRLINSVLPSGEVMVYRNEDTGFGWPPYFKLDSADLHAEAANLVSTAAEPQWVAVTHYGWRSRLLTTYPNAVSIRPVDGPEVTLIPWLNIVILLVLAVLVFMAWRIWERFEDRVIDPIRDRLAVQWAKLKDRVGGRG</sequence>
<organism evidence="2 3">
    <name type="scientific">Roseicyclus persicicus</name>
    <dbReference type="NCBI Taxonomy" id="2650661"/>
    <lineage>
        <taxon>Bacteria</taxon>
        <taxon>Pseudomonadati</taxon>
        <taxon>Pseudomonadota</taxon>
        <taxon>Alphaproteobacteria</taxon>
        <taxon>Rhodobacterales</taxon>
        <taxon>Roseobacteraceae</taxon>
        <taxon>Roseicyclus</taxon>
    </lineage>
</organism>
<dbReference type="Pfam" id="PF07509">
    <property type="entry name" value="DUF1523"/>
    <property type="match status" value="1"/>
</dbReference>
<dbReference type="EMBL" id="JAAZQQ010000001">
    <property type="protein sequence ID" value="NKX43153.1"/>
    <property type="molecule type" value="Genomic_DNA"/>
</dbReference>
<evidence type="ECO:0000313" key="3">
    <source>
        <dbReference type="Proteomes" id="UP000526408"/>
    </source>
</evidence>
<keyword evidence="1" id="KW-0472">Membrane</keyword>
<dbReference type="Proteomes" id="UP000526408">
    <property type="component" value="Unassembled WGS sequence"/>
</dbReference>
<dbReference type="RefSeq" id="WP_168621543.1">
    <property type="nucleotide sequence ID" value="NZ_JAAZQQ010000001.1"/>
</dbReference>
<proteinExistence type="predicted"/>
<evidence type="ECO:0000313" key="2">
    <source>
        <dbReference type="EMBL" id="NKX43153.1"/>
    </source>
</evidence>
<evidence type="ECO:0000256" key="1">
    <source>
        <dbReference type="SAM" id="Phobius"/>
    </source>
</evidence>
<gene>
    <name evidence="2" type="ORF">HCU73_01000</name>
</gene>
<name>A0A7X6JXV0_9RHOB</name>
<dbReference type="InterPro" id="IPR011088">
    <property type="entry name" value="Phage_phiNM3_A0EWY4"/>
</dbReference>
<protein>
    <submittedName>
        <fullName evidence="2">DUF1523 family protein</fullName>
    </submittedName>
</protein>
<accession>A0A7X6JXV0</accession>
<feature type="transmembrane region" description="Helical" evidence="1">
    <location>
        <begin position="148"/>
        <end position="168"/>
    </location>
</feature>
<dbReference type="AlphaFoldDB" id="A0A7X6JXV0"/>